<feature type="non-terminal residue" evidence="2">
    <location>
        <position position="205"/>
    </location>
</feature>
<protein>
    <submittedName>
        <fullName evidence="2">Uncharacterized protein</fullName>
    </submittedName>
</protein>
<gene>
    <name evidence="2" type="ORF">AVDCRST_MAG68-674</name>
</gene>
<evidence type="ECO:0000256" key="1">
    <source>
        <dbReference type="SAM" id="MobiDB-lite"/>
    </source>
</evidence>
<feature type="non-terminal residue" evidence="2">
    <location>
        <position position="1"/>
    </location>
</feature>
<evidence type="ECO:0000313" key="2">
    <source>
        <dbReference type="EMBL" id="CAA9301900.1"/>
    </source>
</evidence>
<accession>A0A6J4KDL2</accession>
<reference evidence="2" key="1">
    <citation type="submission" date="2020-02" db="EMBL/GenBank/DDBJ databases">
        <authorList>
            <person name="Meier V. D."/>
        </authorList>
    </citation>
    <scope>NUCLEOTIDE SEQUENCE</scope>
    <source>
        <strain evidence="2">AVDCRST_MAG68</strain>
    </source>
</reference>
<feature type="region of interest" description="Disordered" evidence="1">
    <location>
        <begin position="1"/>
        <end position="205"/>
    </location>
</feature>
<feature type="compositionally biased region" description="Basic and acidic residues" evidence="1">
    <location>
        <begin position="153"/>
        <end position="165"/>
    </location>
</feature>
<dbReference type="EMBL" id="CADCTW010000031">
    <property type="protein sequence ID" value="CAA9301900.1"/>
    <property type="molecule type" value="Genomic_DNA"/>
</dbReference>
<feature type="compositionally biased region" description="Low complexity" evidence="1">
    <location>
        <begin position="23"/>
        <end position="47"/>
    </location>
</feature>
<sequence length="205" mass="21000">GGEASRVGSPRGRAAGGDGTGDRAGAAARCHPPAAGPARRAGAQPAARRVRARAKRAHTGRRARRAGLRASRYAPASIRLQHELRVLPGHHPQLAASRRPVPRRSGRQGGGGVAGQPGSHPQLHAPARPPLPLGHPAGRARGEPVPLQQRSADAGDRRAGARDALPRGPAGHPRRCRLSGRGGHPAAPRNHPDGAPGPGRAHSGL</sequence>
<name>A0A6J4KDL2_9BACT</name>
<feature type="compositionally biased region" description="Basic residues" evidence="1">
    <location>
        <begin position="48"/>
        <end position="67"/>
    </location>
</feature>
<proteinExistence type="predicted"/>
<organism evidence="2">
    <name type="scientific">uncultured Gemmatimonadota bacterium</name>
    <dbReference type="NCBI Taxonomy" id="203437"/>
    <lineage>
        <taxon>Bacteria</taxon>
        <taxon>Pseudomonadati</taxon>
        <taxon>Gemmatimonadota</taxon>
        <taxon>environmental samples</taxon>
    </lineage>
</organism>
<dbReference type="AlphaFoldDB" id="A0A6J4KDL2"/>